<dbReference type="Proteomes" id="UP000178485">
    <property type="component" value="Chromosome i"/>
</dbReference>
<gene>
    <name evidence="1" type="ORF">ING2E5A_1754</name>
</gene>
<dbReference type="AlphaFoldDB" id="A0A1G4G7R1"/>
<protein>
    <submittedName>
        <fullName evidence="1">Uncharacterized protein</fullName>
    </submittedName>
</protein>
<keyword evidence="2" id="KW-1185">Reference proteome</keyword>
<reference evidence="1 2" key="1">
    <citation type="submission" date="2016-08" db="EMBL/GenBank/DDBJ databases">
        <authorList>
            <person name="Seilhamer J.J."/>
        </authorList>
    </citation>
    <scope>NUCLEOTIDE SEQUENCE [LARGE SCALE GENOMIC DNA]</scope>
    <source>
        <strain evidence="1">ING2-E5A</strain>
    </source>
</reference>
<dbReference type="EMBL" id="LT608328">
    <property type="protein sequence ID" value="SCM58311.1"/>
    <property type="molecule type" value="Genomic_DNA"/>
</dbReference>
<sequence>MILFVILTLFLNILLHPSITPVNLIENAADLFHFWLGFCRQIDRFFYRVSY</sequence>
<proteinExistence type="predicted"/>
<dbReference type="STRING" id="1642646.ING2E5A_1754"/>
<name>A0A1G4G7R1_9BACT</name>
<dbReference type="KEGG" id="pmuc:ING2E5A_1754"/>
<accession>A0A1G4G7R1</accession>
<evidence type="ECO:0000313" key="2">
    <source>
        <dbReference type="Proteomes" id="UP000178485"/>
    </source>
</evidence>
<organism evidence="1 2">
    <name type="scientific">Petrimonas mucosa</name>
    <dbReference type="NCBI Taxonomy" id="1642646"/>
    <lineage>
        <taxon>Bacteria</taxon>
        <taxon>Pseudomonadati</taxon>
        <taxon>Bacteroidota</taxon>
        <taxon>Bacteroidia</taxon>
        <taxon>Bacteroidales</taxon>
        <taxon>Dysgonomonadaceae</taxon>
        <taxon>Petrimonas</taxon>
    </lineage>
</organism>
<evidence type="ECO:0000313" key="1">
    <source>
        <dbReference type="EMBL" id="SCM58311.1"/>
    </source>
</evidence>